<protein>
    <recommendedName>
        <fullName evidence="2">Toxin CcdB</fullName>
    </recommendedName>
    <alternativeName>
        <fullName evidence="8">Cytotoxic protein CcdB</fullName>
    </alternativeName>
    <alternativeName>
        <fullName evidence="7">Protein LetD</fullName>
    </alternativeName>
</protein>
<dbReference type="EMBL" id="JAMPJU010000013">
    <property type="protein sequence ID" value="MCV9883518.1"/>
    <property type="molecule type" value="Genomic_DNA"/>
</dbReference>
<keyword evidence="6" id="KW-0804">Transcription</keyword>
<evidence type="ECO:0000256" key="4">
    <source>
        <dbReference type="ARBA" id="ARBA00022649"/>
    </source>
</evidence>
<evidence type="ECO:0000256" key="5">
    <source>
        <dbReference type="ARBA" id="ARBA00023015"/>
    </source>
</evidence>
<evidence type="ECO:0000313" key="9">
    <source>
        <dbReference type="EMBL" id="MCV9880206.1"/>
    </source>
</evidence>
<keyword evidence="5" id="KW-0805">Transcription regulation</keyword>
<dbReference type="RefSeq" id="WP_264091196.1">
    <property type="nucleotide sequence ID" value="NZ_JAMPJT010000013.1"/>
</dbReference>
<dbReference type="AlphaFoldDB" id="A0AA42C6E0"/>
<gene>
    <name evidence="9" type="primary">ccdB</name>
    <name evidence="9" type="ORF">NC803_15260</name>
    <name evidence="10" type="ORF">NC856_14705</name>
</gene>
<evidence type="ECO:0000256" key="7">
    <source>
        <dbReference type="ARBA" id="ARBA00029628"/>
    </source>
</evidence>
<evidence type="ECO:0000256" key="1">
    <source>
        <dbReference type="ARBA" id="ARBA00005230"/>
    </source>
</evidence>
<evidence type="ECO:0000256" key="2">
    <source>
        <dbReference type="ARBA" id="ARBA00015075"/>
    </source>
</evidence>
<dbReference type="InterPro" id="IPR002712">
    <property type="entry name" value="CcdB"/>
</dbReference>
<evidence type="ECO:0000256" key="8">
    <source>
        <dbReference type="ARBA" id="ARBA00033135"/>
    </source>
</evidence>
<name>A0AA42C6E0_9GAMM</name>
<dbReference type="InterPro" id="IPR011067">
    <property type="entry name" value="Plasmid_toxin/cell-grow_inhib"/>
</dbReference>
<dbReference type="Pfam" id="PF01845">
    <property type="entry name" value="CcdB"/>
    <property type="match status" value="1"/>
</dbReference>
<evidence type="ECO:0000256" key="6">
    <source>
        <dbReference type="ARBA" id="ARBA00023163"/>
    </source>
</evidence>
<evidence type="ECO:0000256" key="3">
    <source>
        <dbReference type="ARBA" id="ARBA00022491"/>
    </source>
</evidence>
<evidence type="ECO:0000313" key="10">
    <source>
        <dbReference type="EMBL" id="MCV9883518.1"/>
    </source>
</evidence>
<accession>A0AA42C6E0</accession>
<sequence length="109" mass="12710">MQFIVYQYKRASHYKMVIDVQSDIVETQKRRTVIPLIESHHLSEKVNKTLFPQLRINGENYRLMTTELSSVPVEVMGEVIADLGDCADEIKDAIHLMFWGFERCSEFSN</sequence>
<evidence type="ECO:0000313" key="12">
    <source>
        <dbReference type="Proteomes" id="UP001165569"/>
    </source>
</evidence>
<keyword evidence="3" id="KW-0678">Repressor</keyword>
<comment type="caution">
    <text evidence="9">The sequence shown here is derived from an EMBL/GenBank/DDBJ whole genome shotgun (WGS) entry which is preliminary data.</text>
</comment>
<dbReference type="Proteomes" id="UP001165569">
    <property type="component" value="Unassembled WGS sequence"/>
</dbReference>
<dbReference type="GO" id="GO:0008657">
    <property type="term" value="F:DNA topoisomerase type II (double strand cut, ATP-hydrolyzing) inhibitor activity"/>
    <property type="evidence" value="ECO:0007669"/>
    <property type="project" value="InterPro"/>
</dbReference>
<reference evidence="9" key="1">
    <citation type="submission" date="2022-04" db="EMBL/GenBank/DDBJ databases">
        <title>Brenneria sp. isolated from walnut trees in Serbia.</title>
        <authorList>
            <person name="Gasic K."/>
            <person name="Zlatkovic N."/>
            <person name="Kuzmanovic N."/>
        </authorList>
    </citation>
    <scope>NUCLEOTIDE SEQUENCE</scope>
    <source>
        <strain evidence="10">KBI 423</strain>
        <strain evidence="9">KBI 447</strain>
    </source>
</reference>
<dbReference type="Gene3D" id="2.30.30.110">
    <property type="match status" value="1"/>
</dbReference>
<dbReference type="Proteomes" id="UP001165568">
    <property type="component" value="Unassembled WGS sequence"/>
</dbReference>
<dbReference type="NCBIfam" id="NF010262">
    <property type="entry name" value="PRK13708.1"/>
    <property type="match status" value="1"/>
</dbReference>
<keyword evidence="4" id="KW-1277">Toxin-antitoxin system</keyword>
<keyword evidence="11" id="KW-1185">Reference proteome</keyword>
<dbReference type="GO" id="GO:0006276">
    <property type="term" value="P:plasmid maintenance"/>
    <property type="evidence" value="ECO:0007669"/>
    <property type="project" value="InterPro"/>
</dbReference>
<dbReference type="SUPFAM" id="SSF50118">
    <property type="entry name" value="Cell growth inhibitor/plasmid maintenance toxic component"/>
    <property type="match status" value="1"/>
</dbReference>
<dbReference type="EMBL" id="JAMPJT010000013">
    <property type="protein sequence ID" value="MCV9880206.1"/>
    <property type="molecule type" value="Genomic_DNA"/>
</dbReference>
<comment type="similarity">
    <text evidence="1">Belongs to the CcdB toxin family.</text>
</comment>
<organism evidence="9 12">
    <name type="scientific">Brenneria izbisi</name>
    <dbReference type="NCBI Taxonomy" id="2939450"/>
    <lineage>
        <taxon>Bacteria</taxon>
        <taxon>Pseudomonadati</taxon>
        <taxon>Pseudomonadota</taxon>
        <taxon>Gammaproteobacteria</taxon>
        <taxon>Enterobacterales</taxon>
        <taxon>Pectobacteriaceae</taxon>
        <taxon>Brenneria</taxon>
    </lineage>
</organism>
<evidence type="ECO:0000313" key="11">
    <source>
        <dbReference type="Proteomes" id="UP001165568"/>
    </source>
</evidence>
<proteinExistence type="inferred from homology"/>